<evidence type="ECO:0000256" key="1">
    <source>
        <dbReference type="SAM" id="MobiDB-lite"/>
    </source>
</evidence>
<comment type="caution">
    <text evidence="2">The sequence shown here is derived from an EMBL/GenBank/DDBJ whole genome shotgun (WGS) entry which is preliminary data.</text>
</comment>
<feature type="region of interest" description="Disordered" evidence="1">
    <location>
        <begin position="43"/>
        <end position="66"/>
    </location>
</feature>
<gene>
    <name evidence="2" type="ORF">J4Q44_G00137500</name>
</gene>
<proteinExistence type="predicted"/>
<reference evidence="2 3" key="1">
    <citation type="submission" date="2021-04" db="EMBL/GenBank/DDBJ databases">
        <authorList>
            <person name="De Guttry C."/>
            <person name="Zahm M."/>
            <person name="Klopp C."/>
            <person name="Cabau C."/>
            <person name="Louis A."/>
            <person name="Berthelot C."/>
            <person name="Parey E."/>
            <person name="Roest Crollius H."/>
            <person name="Montfort J."/>
            <person name="Robinson-Rechavi M."/>
            <person name="Bucao C."/>
            <person name="Bouchez O."/>
            <person name="Gislard M."/>
            <person name="Lluch J."/>
            <person name="Milhes M."/>
            <person name="Lampietro C."/>
            <person name="Lopez Roques C."/>
            <person name="Donnadieu C."/>
            <person name="Braasch I."/>
            <person name="Desvignes T."/>
            <person name="Postlethwait J."/>
            <person name="Bobe J."/>
            <person name="Wedekind C."/>
            <person name="Guiguen Y."/>
        </authorList>
    </citation>
    <scope>NUCLEOTIDE SEQUENCE [LARGE SCALE GENOMIC DNA]</scope>
    <source>
        <strain evidence="2">Cs_M1</strain>
        <tissue evidence="2">Blood</tissue>
    </source>
</reference>
<keyword evidence="3" id="KW-1185">Reference proteome</keyword>
<protein>
    <submittedName>
        <fullName evidence="2">Uncharacterized protein</fullName>
    </submittedName>
</protein>
<dbReference type="EMBL" id="JAGTTL010000011">
    <property type="protein sequence ID" value="KAK6316226.1"/>
    <property type="molecule type" value="Genomic_DNA"/>
</dbReference>
<evidence type="ECO:0000313" key="2">
    <source>
        <dbReference type="EMBL" id="KAK6316226.1"/>
    </source>
</evidence>
<sequence>MVETYGPEVAVKISLEILRMRDHNNLVEQLKAGYKIDVSVEEEVAEETSTPVSDRSSDSTETGGHAMATTPCWRLYTTW</sequence>
<name>A0AAN8M3A3_9TELE</name>
<organism evidence="2 3">
    <name type="scientific">Coregonus suidteri</name>
    <dbReference type="NCBI Taxonomy" id="861788"/>
    <lineage>
        <taxon>Eukaryota</taxon>
        <taxon>Metazoa</taxon>
        <taxon>Chordata</taxon>
        <taxon>Craniata</taxon>
        <taxon>Vertebrata</taxon>
        <taxon>Euteleostomi</taxon>
        <taxon>Actinopterygii</taxon>
        <taxon>Neopterygii</taxon>
        <taxon>Teleostei</taxon>
        <taxon>Protacanthopterygii</taxon>
        <taxon>Salmoniformes</taxon>
        <taxon>Salmonidae</taxon>
        <taxon>Coregoninae</taxon>
        <taxon>Coregonus</taxon>
    </lineage>
</organism>
<evidence type="ECO:0000313" key="3">
    <source>
        <dbReference type="Proteomes" id="UP001356427"/>
    </source>
</evidence>
<accession>A0AAN8M3A3</accession>
<dbReference type="AlphaFoldDB" id="A0AAN8M3A3"/>
<dbReference type="Proteomes" id="UP001356427">
    <property type="component" value="Unassembled WGS sequence"/>
</dbReference>